<name>A0A1Z3HNZ9_9CYAN</name>
<dbReference type="KEGG" id="hhg:XM38_029750"/>
<evidence type="ECO:0000259" key="10">
    <source>
        <dbReference type="PROSITE" id="PS50902"/>
    </source>
</evidence>
<evidence type="ECO:0000313" key="11">
    <source>
        <dbReference type="EMBL" id="ASC72021.1"/>
    </source>
</evidence>
<dbReference type="GO" id="GO:0010181">
    <property type="term" value="F:FMN binding"/>
    <property type="evidence" value="ECO:0007669"/>
    <property type="project" value="UniProtKB-UniRule"/>
</dbReference>
<dbReference type="NCBIfam" id="NF006736">
    <property type="entry name" value="PRK09267.1-2"/>
    <property type="match status" value="1"/>
</dbReference>
<dbReference type="InterPro" id="IPR008254">
    <property type="entry name" value="Flavodoxin/NO_synth"/>
</dbReference>
<evidence type="ECO:0000256" key="1">
    <source>
        <dbReference type="ARBA" id="ARBA00001917"/>
    </source>
</evidence>
<dbReference type="STRING" id="1641165.XM38_08770"/>
<keyword evidence="8 9" id="KW-0249">Electron transport</keyword>
<dbReference type="EMBL" id="CP021983">
    <property type="protein sequence ID" value="ASC72021.1"/>
    <property type="molecule type" value="Genomic_DNA"/>
</dbReference>
<dbReference type="PANTHER" id="PTHR42809:SF1">
    <property type="entry name" value="FLAVODOXIN 1"/>
    <property type="match status" value="1"/>
</dbReference>
<dbReference type="NCBIfam" id="NF006738">
    <property type="entry name" value="PRK09267.1-4"/>
    <property type="match status" value="1"/>
</dbReference>
<dbReference type="SUPFAM" id="SSF52218">
    <property type="entry name" value="Flavoproteins"/>
    <property type="match status" value="1"/>
</dbReference>
<dbReference type="PROSITE" id="PS50902">
    <property type="entry name" value="FLAVODOXIN_LIKE"/>
    <property type="match status" value="1"/>
</dbReference>
<accession>A0A1Z3HNZ9</accession>
<comment type="cofactor">
    <cofactor evidence="1 9">
        <name>FMN</name>
        <dbReference type="ChEBI" id="CHEBI:58210"/>
    </cofactor>
</comment>
<evidence type="ECO:0000256" key="2">
    <source>
        <dbReference type="ARBA" id="ARBA00003297"/>
    </source>
</evidence>
<gene>
    <name evidence="11" type="primary">isiB</name>
    <name evidence="11" type="ORF">XM38_029750</name>
</gene>
<evidence type="ECO:0000313" key="12">
    <source>
        <dbReference type="Proteomes" id="UP000191901"/>
    </source>
</evidence>
<protein>
    <recommendedName>
        <fullName evidence="4 9">Flavodoxin</fullName>
    </recommendedName>
</protein>
<evidence type="ECO:0000256" key="3">
    <source>
        <dbReference type="ARBA" id="ARBA00005267"/>
    </source>
</evidence>
<dbReference type="Gene3D" id="3.40.50.360">
    <property type="match status" value="1"/>
</dbReference>
<dbReference type="OrthoDB" id="9790745at2"/>
<evidence type="ECO:0000256" key="9">
    <source>
        <dbReference type="PIRNR" id="PIRNR038996"/>
    </source>
</evidence>
<reference evidence="11 12" key="1">
    <citation type="journal article" date="2016" name="Biochim. Biophys. Acta">
        <title>Characterization of red-shifted phycobilisomes isolated from the chlorophyll f-containing cyanobacterium Halomicronema hongdechloris.</title>
        <authorList>
            <person name="Li Y."/>
            <person name="Lin Y."/>
            <person name="Garvey C.J."/>
            <person name="Birch D."/>
            <person name="Corkery R.W."/>
            <person name="Loughlin P.C."/>
            <person name="Scheer H."/>
            <person name="Willows R.D."/>
            <person name="Chen M."/>
        </authorList>
    </citation>
    <scope>NUCLEOTIDE SEQUENCE [LARGE SCALE GENOMIC DNA]</scope>
    <source>
        <strain evidence="11 12">C2206</strain>
    </source>
</reference>
<keyword evidence="5 9" id="KW-0813">Transport</keyword>
<keyword evidence="7 9" id="KW-0288">FMN</keyword>
<dbReference type="Pfam" id="PF00258">
    <property type="entry name" value="Flavodoxin_1"/>
    <property type="match status" value="1"/>
</dbReference>
<evidence type="ECO:0000256" key="5">
    <source>
        <dbReference type="ARBA" id="ARBA00022448"/>
    </source>
</evidence>
<organism evidence="11 12">
    <name type="scientific">Halomicronema hongdechloris C2206</name>
    <dbReference type="NCBI Taxonomy" id="1641165"/>
    <lineage>
        <taxon>Bacteria</taxon>
        <taxon>Bacillati</taxon>
        <taxon>Cyanobacteriota</taxon>
        <taxon>Cyanophyceae</taxon>
        <taxon>Nodosilineales</taxon>
        <taxon>Nodosilineaceae</taxon>
        <taxon>Halomicronema</taxon>
    </lineage>
</organism>
<evidence type="ECO:0000256" key="6">
    <source>
        <dbReference type="ARBA" id="ARBA00022630"/>
    </source>
</evidence>
<dbReference type="PROSITE" id="PS00201">
    <property type="entry name" value="FLAVODOXIN"/>
    <property type="match status" value="1"/>
</dbReference>
<dbReference type="InterPro" id="IPR010086">
    <property type="entry name" value="Flavodoxin_lc"/>
</dbReference>
<dbReference type="InterPro" id="IPR050619">
    <property type="entry name" value="Flavodoxin"/>
</dbReference>
<dbReference type="InterPro" id="IPR029039">
    <property type="entry name" value="Flavoprotein-like_sf"/>
</dbReference>
<dbReference type="AlphaFoldDB" id="A0A1Z3HNZ9"/>
<keyword evidence="12" id="KW-1185">Reference proteome</keyword>
<evidence type="ECO:0000256" key="4">
    <source>
        <dbReference type="ARBA" id="ARBA00017869"/>
    </source>
</evidence>
<sequence>MATIGLFYGSTTGKTADAAEQIQAALGGEAVVALHDIADGDEDQMAEYDCLIIGCPTWDIGELQSDWDGAFPELDDMDFSGKTVAYFGTGDQVGYADNFMDAIGILEEKITALGGKTVGYWPADDYDFNESRALRHGKFCGLALDEDNESDKTAKRIQAWTAQLKQELGL</sequence>
<evidence type="ECO:0000256" key="8">
    <source>
        <dbReference type="ARBA" id="ARBA00022982"/>
    </source>
</evidence>
<dbReference type="NCBIfam" id="TIGR01752">
    <property type="entry name" value="flav_long"/>
    <property type="match status" value="1"/>
</dbReference>
<comment type="function">
    <text evidence="2 9">Low-potential electron donor to a number of redox enzymes.</text>
</comment>
<proteinExistence type="inferred from homology"/>
<dbReference type="RefSeq" id="WP_080807822.1">
    <property type="nucleotide sequence ID" value="NZ_CP021983.2"/>
</dbReference>
<dbReference type="InterPro" id="IPR001226">
    <property type="entry name" value="Flavodoxin_CS"/>
</dbReference>
<dbReference type="Proteomes" id="UP000191901">
    <property type="component" value="Chromosome"/>
</dbReference>
<keyword evidence="6 9" id="KW-0285">Flavoprotein</keyword>
<dbReference type="PIRSF" id="PIRSF038996">
    <property type="entry name" value="FldA"/>
    <property type="match status" value="1"/>
</dbReference>
<feature type="domain" description="Flavodoxin-like" evidence="10">
    <location>
        <begin position="4"/>
        <end position="165"/>
    </location>
</feature>
<evidence type="ECO:0000256" key="7">
    <source>
        <dbReference type="ARBA" id="ARBA00022643"/>
    </source>
</evidence>
<dbReference type="GO" id="GO:0009055">
    <property type="term" value="F:electron transfer activity"/>
    <property type="evidence" value="ECO:0007669"/>
    <property type="project" value="UniProtKB-UniRule"/>
</dbReference>
<dbReference type="PANTHER" id="PTHR42809">
    <property type="entry name" value="FLAVODOXIN 2"/>
    <property type="match status" value="1"/>
</dbReference>
<comment type="similarity">
    <text evidence="3 9">Belongs to the flavodoxin family.</text>
</comment>
<dbReference type="NCBIfam" id="NF006739">
    <property type="entry name" value="PRK09267.1-5"/>
    <property type="match status" value="1"/>
</dbReference>